<protein>
    <submittedName>
        <fullName evidence="3">Thioredoxin family protein</fullName>
    </submittedName>
</protein>
<keyword evidence="1" id="KW-1015">Disulfide bond</keyword>
<gene>
    <name evidence="3" type="ORF">ADM90_09945</name>
</gene>
<dbReference type="AlphaFoldDB" id="A0A0M9DMN3"/>
<dbReference type="Gene3D" id="3.40.30.10">
    <property type="entry name" value="Glutaredoxin"/>
    <property type="match status" value="1"/>
</dbReference>
<dbReference type="InterPro" id="IPR050553">
    <property type="entry name" value="Thioredoxin_ResA/DsbE_sf"/>
</dbReference>
<dbReference type="GO" id="GO:0016491">
    <property type="term" value="F:oxidoreductase activity"/>
    <property type="evidence" value="ECO:0007669"/>
    <property type="project" value="InterPro"/>
</dbReference>
<dbReference type="RefSeq" id="WP_053994795.1">
    <property type="nucleotide sequence ID" value="NZ_CP065643.1"/>
</dbReference>
<dbReference type="PANTHER" id="PTHR42852">
    <property type="entry name" value="THIOL:DISULFIDE INTERCHANGE PROTEIN DSBE"/>
    <property type="match status" value="1"/>
</dbReference>
<dbReference type="InterPro" id="IPR000866">
    <property type="entry name" value="AhpC/TSA"/>
</dbReference>
<dbReference type="SUPFAM" id="SSF52833">
    <property type="entry name" value="Thioredoxin-like"/>
    <property type="match status" value="1"/>
</dbReference>
<dbReference type="GO" id="GO:0016209">
    <property type="term" value="F:antioxidant activity"/>
    <property type="evidence" value="ECO:0007669"/>
    <property type="project" value="InterPro"/>
</dbReference>
<name>A0A0M9DMN3_9BACI</name>
<dbReference type="CDD" id="cd02966">
    <property type="entry name" value="TlpA_like_family"/>
    <property type="match status" value="1"/>
</dbReference>
<organism evidence="3 4">
    <name type="scientific">Lysinibacillus macroides</name>
    <dbReference type="NCBI Taxonomy" id="33935"/>
    <lineage>
        <taxon>Bacteria</taxon>
        <taxon>Bacillati</taxon>
        <taxon>Bacillota</taxon>
        <taxon>Bacilli</taxon>
        <taxon>Bacillales</taxon>
        <taxon>Bacillaceae</taxon>
        <taxon>Lysinibacillus</taxon>
    </lineage>
</organism>
<feature type="domain" description="Thioredoxin" evidence="2">
    <location>
        <begin position="39"/>
        <end position="179"/>
    </location>
</feature>
<reference evidence="3 4" key="1">
    <citation type="submission" date="2015-07" db="EMBL/GenBank/DDBJ databases">
        <title>Genome sequencing project for genomic taxonomy and phylogenomics of Bacillus-like bacteria.</title>
        <authorList>
            <person name="Liu B."/>
            <person name="Wang J."/>
            <person name="Zhu Y."/>
            <person name="Liu G."/>
            <person name="Chen Q."/>
            <person name="Chen Z."/>
            <person name="Che J."/>
            <person name="Ge C."/>
            <person name="Shi H."/>
            <person name="Pan Z."/>
            <person name="Liu X."/>
        </authorList>
    </citation>
    <scope>NUCLEOTIDE SEQUENCE [LARGE SCALE GENOMIC DNA]</scope>
    <source>
        <strain evidence="3 4">DSM 54</strain>
    </source>
</reference>
<dbReference type="Proteomes" id="UP000037977">
    <property type="component" value="Unassembled WGS sequence"/>
</dbReference>
<evidence type="ECO:0000256" key="1">
    <source>
        <dbReference type="ARBA" id="ARBA00023157"/>
    </source>
</evidence>
<dbReference type="InterPro" id="IPR036249">
    <property type="entry name" value="Thioredoxin-like_sf"/>
</dbReference>
<comment type="caution">
    <text evidence="3">The sequence shown here is derived from an EMBL/GenBank/DDBJ whole genome shotgun (WGS) entry which is preliminary data.</text>
</comment>
<dbReference type="PANTHER" id="PTHR42852:SF13">
    <property type="entry name" value="PROTEIN DIPZ"/>
    <property type="match status" value="1"/>
</dbReference>
<dbReference type="Pfam" id="PF00578">
    <property type="entry name" value="AhpC-TSA"/>
    <property type="match status" value="1"/>
</dbReference>
<proteinExistence type="predicted"/>
<dbReference type="PROSITE" id="PS51352">
    <property type="entry name" value="THIOREDOXIN_2"/>
    <property type="match status" value="1"/>
</dbReference>
<dbReference type="STRING" id="33935.ADM90_09945"/>
<dbReference type="InterPro" id="IPR013766">
    <property type="entry name" value="Thioredoxin_domain"/>
</dbReference>
<evidence type="ECO:0000313" key="4">
    <source>
        <dbReference type="Proteomes" id="UP000037977"/>
    </source>
</evidence>
<dbReference type="InterPro" id="IPR017937">
    <property type="entry name" value="Thioredoxin_CS"/>
</dbReference>
<dbReference type="OrthoDB" id="25753at2"/>
<sequence>MQRKTLRLMLSAFIIVLLLGIMLKNILNKEEVSSAMVDLADGTTQLDFATPLTKLDQSTTTFEAYKGKILVVNFWASWCGPCQEEAPALNAFYEQKSKQVELLAINATKHDSHKQAMAFQETYQLKFPVFLDPKGTLQQSFQVVGYPTTFIFDAEGILTYTIKGDISKQELNKLVAAIQ</sequence>
<dbReference type="EMBL" id="LGCI01000005">
    <property type="protein sequence ID" value="KOY83546.1"/>
    <property type="molecule type" value="Genomic_DNA"/>
</dbReference>
<accession>A0A0M9DMN3</accession>
<evidence type="ECO:0000313" key="3">
    <source>
        <dbReference type="EMBL" id="KOY83546.1"/>
    </source>
</evidence>
<dbReference type="PROSITE" id="PS00194">
    <property type="entry name" value="THIOREDOXIN_1"/>
    <property type="match status" value="1"/>
</dbReference>
<keyword evidence="4" id="KW-1185">Reference proteome</keyword>
<dbReference type="PATRIC" id="fig|33935.3.peg.1498"/>
<evidence type="ECO:0000259" key="2">
    <source>
        <dbReference type="PROSITE" id="PS51352"/>
    </source>
</evidence>